<name>A0ABD5NKE9_9EURY</name>
<organism evidence="1 2">
    <name type="scientific">Halovivax cerinus</name>
    <dbReference type="NCBI Taxonomy" id="1487865"/>
    <lineage>
        <taxon>Archaea</taxon>
        <taxon>Methanobacteriati</taxon>
        <taxon>Methanobacteriota</taxon>
        <taxon>Stenosarchaea group</taxon>
        <taxon>Halobacteria</taxon>
        <taxon>Halobacteriales</taxon>
        <taxon>Natrialbaceae</taxon>
        <taxon>Halovivax</taxon>
    </lineage>
</organism>
<accession>A0ABD5NKE9</accession>
<proteinExistence type="predicted"/>
<reference evidence="1 2" key="1">
    <citation type="journal article" date="2019" name="Int. J. Syst. Evol. Microbiol.">
        <title>The Global Catalogue of Microorganisms (GCM) 10K type strain sequencing project: providing services to taxonomists for standard genome sequencing and annotation.</title>
        <authorList>
            <consortium name="The Broad Institute Genomics Platform"/>
            <consortium name="The Broad Institute Genome Sequencing Center for Infectious Disease"/>
            <person name="Wu L."/>
            <person name="Ma J."/>
        </authorList>
    </citation>
    <scope>NUCLEOTIDE SEQUENCE [LARGE SCALE GENOMIC DNA]</scope>
    <source>
        <strain evidence="1 2">IBRC-M 10256</strain>
    </source>
</reference>
<gene>
    <name evidence="1" type="ORF">ACFOUR_03485</name>
</gene>
<dbReference type="GeneID" id="73902799"/>
<dbReference type="Proteomes" id="UP001595846">
    <property type="component" value="Unassembled WGS sequence"/>
</dbReference>
<sequence>MEPIDTFDRPIPFDESFAATFDPEEATEPVSVISNQEYDVVYVESDTAGAYVRRYNNTDWTERRYARYRTTYELSVLLGGSAPAHAFGDKWIASRACCAPDGAHEHDFRTIEMSPDEYIRQLAKHIVLSDIDRTLTNTITENGWIYFIDQEPISNWDRHERVSSLISRIENTYDNISRRSGWSQKHSFRNRLGVELHDIATNISTSDTFQSALDELASRSEVYAETVAYRRTNIDRILADRVPGIEIGRTLSESGTWSLL</sequence>
<dbReference type="AlphaFoldDB" id="A0ABD5NKE9"/>
<dbReference type="EMBL" id="JBHSAQ010000002">
    <property type="protein sequence ID" value="MFC3957437.1"/>
    <property type="molecule type" value="Genomic_DNA"/>
</dbReference>
<evidence type="ECO:0000313" key="1">
    <source>
        <dbReference type="EMBL" id="MFC3957437.1"/>
    </source>
</evidence>
<protein>
    <submittedName>
        <fullName evidence="1">Uncharacterized protein</fullName>
    </submittedName>
</protein>
<comment type="caution">
    <text evidence="1">The sequence shown here is derived from an EMBL/GenBank/DDBJ whole genome shotgun (WGS) entry which is preliminary data.</text>
</comment>
<dbReference type="RefSeq" id="WP_256533668.1">
    <property type="nucleotide sequence ID" value="NZ_CP101824.1"/>
</dbReference>
<keyword evidence="2" id="KW-1185">Reference proteome</keyword>
<evidence type="ECO:0000313" key="2">
    <source>
        <dbReference type="Proteomes" id="UP001595846"/>
    </source>
</evidence>